<sequence length="622" mass="71778">MKAIADKNENNLSIMISIIKIAIIVFISIIIYINLPKYWIDLHIKSNGEFNLYTTAFFLCITGLCYITWMIINCKMLQSFNVFKFSWLFENIFFIAIISLPIYFFASYESEYKYLFLLLIISSVIQYGSRYGIITSLFSSLFILGADLLYAPLQNGINSHFQKDLIMVGVFIFVAWVLGYYVDIERENNKRKDETLSLLSTELEEQNRQRQNMESLLLKNKICYDMLIENSLNAIIVHEKGRIIYANESAAKLLGYENPVKLNGKIFYSHYTKDDRFDIESRYLHISNNGLSKIIEEENILDSRGILIPVRNTSSFFTYQGKSSVLTFLFDITSEKKVETLEQSVERNLKLLNETREFNTLITDFFINISHELKTPVNVIYAAVQTINVYLNNYDFKNINKCKYYLRVMKQNCLRMIRLINNLLDITKFDSGFAKLNKENDNIVNVVEDITQSIATYIESKDIELIFDTNVEEKIMAFDHDKIERIILNLISNAVKYSHSSGRIYVNFIDKGTSVVIKVKDEGSGIPKDKLGVIFERFGQANSLLSRKCEGTGIGLYLVKSFVEMHGGKISVISEEEKGSEFSIVLPVELIENKNSDAYDNKAFSQSYVERIKIEFSDIYSA</sequence>
<evidence type="ECO:0000256" key="7">
    <source>
        <dbReference type="ARBA" id="ARBA00022840"/>
    </source>
</evidence>
<keyword evidence="10" id="KW-1133">Transmembrane helix</keyword>
<evidence type="ECO:0000259" key="11">
    <source>
        <dbReference type="PROSITE" id="PS50109"/>
    </source>
</evidence>
<keyword evidence="14" id="KW-1185">Reference proteome</keyword>
<dbReference type="Proteomes" id="UP000694308">
    <property type="component" value="Unassembled WGS sequence"/>
</dbReference>
<name>A0A949TEP6_9CLOT</name>
<dbReference type="RefSeq" id="WP_218318442.1">
    <property type="nucleotide sequence ID" value="NZ_JAEEGC010000003.1"/>
</dbReference>
<dbReference type="CDD" id="cd00130">
    <property type="entry name" value="PAS"/>
    <property type="match status" value="1"/>
</dbReference>
<evidence type="ECO:0000256" key="9">
    <source>
        <dbReference type="SAM" id="Coils"/>
    </source>
</evidence>
<evidence type="ECO:0000256" key="3">
    <source>
        <dbReference type="ARBA" id="ARBA00022553"/>
    </source>
</evidence>
<dbReference type="CDD" id="cd00082">
    <property type="entry name" value="HisKA"/>
    <property type="match status" value="1"/>
</dbReference>
<feature type="coiled-coil region" evidence="9">
    <location>
        <begin position="189"/>
        <end position="216"/>
    </location>
</feature>
<keyword evidence="10" id="KW-0472">Membrane</keyword>
<dbReference type="InterPro" id="IPR003594">
    <property type="entry name" value="HATPase_dom"/>
</dbReference>
<evidence type="ECO:0000313" key="13">
    <source>
        <dbReference type="EMBL" id="MBV7271404.1"/>
    </source>
</evidence>
<dbReference type="InterPro" id="IPR003661">
    <property type="entry name" value="HisK_dim/P_dom"/>
</dbReference>
<reference evidence="13" key="1">
    <citation type="submission" date="2020-12" db="EMBL/GenBank/DDBJ databases">
        <title>Clostridium thailandense sp. nov., a novel acetogenic bacterium isolated from peat land soil in Thailand.</title>
        <authorList>
            <person name="Chaikitkaew S."/>
            <person name="Birkeland N.K."/>
        </authorList>
    </citation>
    <scope>NUCLEOTIDE SEQUENCE</scope>
    <source>
        <strain evidence="13">PL3</strain>
    </source>
</reference>
<keyword evidence="3" id="KW-0597">Phosphoprotein</keyword>
<keyword evidence="6" id="KW-0418">Kinase</keyword>
<evidence type="ECO:0000256" key="4">
    <source>
        <dbReference type="ARBA" id="ARBA00022679"/>
    </source>
</evidence>
<dbReference type="SMART" id="SM00387">
    <property type="entry name" value="HATPase_c"/>
    <property type="match status" value="1"/>
</dbReference>
<gene>
    <name evidence="13" type="ORF">I6U48_00520</name>
</gene>
<keyword evidence="10" id="KW-0812">Transmembrane</keyword>
<dbReference type="Pfam" id="PF02518">
    <property type="entry name" value="HATPase_c"/>
    <property type="match status" value="1"/>
</dbReference>
<organism evidence="13 14">
    <name type="scientific">Clostridium thailandense</name>
    <dbReference type="NCBI Taxonomy" id="2794346"/>
    <lineage>
        <taxon>Bacteria</taxon>
        <taxon>Bacillati</taxon>
        <taxon>Bacillota</taxon>
        <taxon>Clostridia</taxon>
        <taxon>Eubacteriales</taxon>
        <taxon>Clostridiaceae</taxon>
        <taxon>Clostridium</taxon>
    </lineage>
</organism>
<dbReference type="AlphaFoldDB" id="A0A949TEP6"/>
<feature type="transmembrane region" description="Helical" evidence="10">
    <location>
        <begin position="12"/>
        <end position="33"/>
    </location>
</feature>
<feature type="domain" description="PAS" evidence="12">
    <location>
        <begin position="235"/>
        <end position="298"/>
    </location>
</feature>
<feature type="transmembrane region" description="Helical" evidence="10">
    <location>
        <begin position="53"/>
        <end position="73"/>
    </location>
</feature>
<dbReference type="CDD" id="cd00075">
    <property type="entry name" value="HATPase"/>
    <property type="match status" value="1"/>
</dbReference>
<dbReference type="GO" id="GO:0005524">
    <property type="term" value="F:ATP binding"/>
    <property type="evidence" value="ECO:0007669"/>
    <property type="project" value="UniProtKB-KW"/>
</dbReference>
<evidence type="ECO:0000313" key="14">
    <source>
        <dbReference type="Proteomes" id="UP000694308"/>
    </source>
</evidence>
<accession>A0A949TEP6</accession>
<dbReference type="EMBL" id="JAEEGC010000003">
    <property type="protein sequence ID" value="MBV7271404.1"/>
    <property type="molecule type" value="Genomic_DNA"/>
</dbReference>
<keyword evidence="5" id="KW-0547">Nucleotide-binding</keyword>
<keyword evidence="4" id="KW-0808">Transferase</keyword>
<dbReference type="GO" id="GO:0000155">
    <property type="term" value="F:phosphorelay sensor kinase activity"/>
    <property type="evidence" value="ECO:0007669"/>
    <property type="project" value="InterPro"/>
</dbReference>
<dbReference type="PANTHER" id="PTHR43547">
    <property type="entry name" value="TWO-COMPONENT HISTIDINE KINASE"/>
    <property type="match status" value="1"/>
</dbReference>
<dbReference type="FunFam" id="3.30.565.10:FF:000037">
    <property type="entry name" value="Hybrid sensor histidine kinase/response regulator"/>
    <property type="match status" value="1"/>
</dbReference>
<evidence type="ECO:0000256" key="2">
    <source>
        <dbReference type="ARBA" id="ARBA00012438"/>
    </source>
</evidence>
<evidence type="ECO:0000256" key="6">
    <source>
        <dbReference type="ARBA" id="ARBA00022777"/>
    </source>
</evidence>
<dbReference type="InterPro" id="IPR000014">
    <property type="entry name" value="PAS"/>
</dbReference>
<dbReference type="Pfam" id="PF00512">
    <property type="entry name" value="HisKA"/>
    <property type="match status" value="1"/>
</dbReference>
<feature type="transmembrane region" description="Helical" evidence="10">
    <location>
        <begin position="136"/>
        <end position="153"/>
    </location>
</feature>
<dbReference type="Pfam" id="PF13188">
    <property type="entry name" value="PAS_8"/>
    <property type="match status" value="1"/>
</dbReference>
<keyword evidence="8" id="KW-0902">Two-component regulatory system</keyword>
<dbReference type="SMART" id="SM00388">
    <property type="entry name" value="HisKA"/>
    <property type="match status" value="1"/>
</dbReference>
<dbReference type="PANTHER" id="PTHR43547:SF2">
    <property type="entry name" value="HYBRID SIGNAL TRANSDUCTION HISTIDINE KINASE C"/>
    <property type="match status" value="1"/>
</dbReference>
<feature type="transmembrane region" description="Helical" evidence="10">
    <location>
        <begin position="165"/>
        <end position="182"/>
    </location>
</feature>
<dbReference type="PROSITE" id="PS50112">
    <property type="entry name" value="PAS"/>
    <property type="match status" value="1"/>
</dbReference>
<evidence type="ECO:0000256" key="8">
    <source>
        <dbReference type="ARBA" id="ARBA00023012"/>
    </source>
</evidence>
<dbReference type="NCBIfam" id="TIGR00229">
    <property type="entry name" value="sensory_box"/>
    <property type="match status" value="1"/>
</dbReference>
<dbReference type="EC" id="2.7.13.3" evidence="2"/>
<dbReference type="PROSITE" id="PS50109">
    <property type="entry name" value="HIS_KIN"/>
    <property type="match status" value="1"/>
</dbReference>
<evidence type="ECO:0000259" key="12">
    <source>
        <dbReference type="PROSITE" id="PS50112"/>
    </source>
</evidence>
<protein>
    <recommendedName>
        <fullName evidence="2">histidine kinase</fullName>
        <ecNumber evidence="2">2.7.13.3</ecNumber>
    </recommendedName>
</protein>
<keyword evidence="7" id="KW-0067">ATP-binding</keyword>
<comment type="caution">
    <text evidence="13">The sequence shown here is derived from an EMBL/GenBank/DDBJ whole genome shotgun (WGS) entry which is preliminary data.</text>
</comment>
<evidence type="ECO:0000256" key="5">
    <source>
        <dbReference type="ARBA" id="ARBA00022741"/>
    </source>
</evidence>
<evidence type="ECO:0000256" key="1">
    <source>
        <dbReference type="ARBA" id="ARBA00000085"/>
    </source>
</evidence>
<feature type="domain" description="Histidine kinase" evidence="11">
    <location>
        <begin position="368"/>
        <end position="590"/>
    </location>
</feature>
<keyword evidence="9" id="KW-0175">Coiled coil</keyword>
<proteinExistence type="predicted"/>
<dbReference type="InterPro" id="IPR005467">
    <property type="entry name" value="His_kinase_dom"/>
</dbReference>
<comment type="catalytic activity">
    <reaction evidence="1">
        <text>ATP + protein L-histidine = ADP + protein N-phospho-L-histidine.</text>
        <dbReference type="EC" id="2.7.13.3"/>
    </reaction>
</comment>
<feature type="transmembrane region" description="Helical" evidence="10">
    <location>
        <begin position="85"/>
        <end position="106"/>
    </location>
</feature>
<evidence type="ECO:0000256" key="10">
    <source>
        <dbReference type="SAM" id="Phobius"/>
    </source>
</evidence>